<accession>A0A5C6AKL2</accession>
<proteinExistence type="predicted"/>
<reference evidence="2 3" key="1">
    <citation type="submission" date="2019-02" db="EMBL/GenBank/DDBJ databases">
        <title>Deep-cultivation of Planctomycetes and their phenomic and genomic characterization uncovers novel biology.</title>
        <authorList>
            <person name="Wiegand S."/>
            <person name="Jogler M."/>
            <person name="Boedeker C."/>
            <person name="Pinto D."/>
            <person name="Vollmers J."/>
            <person name="Rivas-Marin E."/>
            <person name="Kohn T."/>
            <person name="Peeters S.H."/>
            <person name="Heuer A."/>
            <person name="Rast P."/>
            <person name="Oberbeckmann S."/>
            <person name="Bunk B."/>
            <person name="Jeske O."/>
            <person name="Meyerdierks A."/>
            <person name="Storesund J.E."/>
            <person name="Kallscheuer N."/>
            <person name="Luecker S."/>
            <person name="Lage O.M."/>
            <person name="Pohl T."/>
            <person name="Merkel B.J."/>
            <person name="Hornburger P."/>
            <person name="Mueller R.-W."/>
            <person name="Bruemmer F."/>
            <person name="Labrenz M."/>
            <person name="Spormann A.M."/>
            <person name="Op Den Camp H."/>
            <person name="Overmann J."/>
            <person name="Amann R."/>
            <person name="Jetten M.S.M."/>
            <person name="Mascher T."/>
            <person name="Medema M.H."/>
            <person name="Devos D.P."/>
            <person name="Kaster A.-K."/>
            <person name="Ovreas L."/>
            <person name="Rohde M."/>
            <person name="Galperin M.Y."/>
            <person name="Jogler C."/>
        </authorList>
    </citation>
    <scope>NUCLEOTIDE SEQUENCE [LARGE SCALE GENOMIC DNA]</scope>
    <source>
        <strain evidence="2 3">Pla108</strain>
    </source>
</reference>
<gene>
    <name evidence="2" type="ORF">Pla108_09610</name>
</gene>
<comment type="caution">
    <text evidence="2">The sequence shown here is derived from an EMBL/GenBank/DDBJ whole genome shotgun (WGS) entry which is preliminary data.</text>
</comment>
<feature type="transmembrane region" description="Helical" evidence="1">
    <location>
        <begin position="69"/>
        <end position="90"/>
    </location>
</feature>
<dbReference type="RefSeq" id="WP_146443515.1">
    <property type="nucleotide sequence ID" value="NZ_SJPR01000001.1"/>
</dbReference>
<dbReference type="AlphaFoldDB" id="A0A5C6AKL2"/>
<feature type="transmembrane region" description="Helical" evidence="1">
    <location>
        <begin position="37"/>
        <end position="57"/>
    </location>
</feature>
<keyword evidence="1" id="KW-0472">Membrane</keyword>
<feature type="transmembrane region" description="Helical" evidence="1">
    <location>
        <begin position="146"/>
        <end position="169"/>
    </location>
</feature>
<feature type="transmembrane region" description="Helical" evidence="1">
    <location>
        <begin position="12"/>
        <end position="30"/>
    </location>
</feature>
<keyword evidence="3" id="KW-1185">Reference proteome</keyword>
<sequence>MSESLYEFQFGATLGLAWSLVLACASWGAFARQAVAIRVGLSAIPVLLIMAWVGFGFRLERETFLPVEALLPPLGYLSAYLGGISIYSIARWLRGWKFEEVAFPRANLATDWFRYSTRALLAITASLSLYLGLCVCLVRPMSPYTVLPSMLILFLFAISAMPHVVAALAARGKTAAALMVGSGTILNAIWITKLAMALIIPSGPGFGFPGVGFFGPITLGFAAGALGLQFAYLLVTYFLGLRLTGGTFTQAPSVS</sequence>
<keyword evidence="1" id="KW-0812">Transmembrane</keyword>
<organism evidence="2 3">
    <name type="scientific">Botrimarina colliarenosi</name>
    <dbReference type="NCBI Taxonomy" id="2528001"/>
    <lineage>
        <taxon>Bacteria</taxon>
        <taxon>Pseudomonadati</taxon>
        <taxon>Planctomycetota</taxon>
        <taxon>Planctomycetia</taxon>
        <taxon>Pirellulales</taxon>
        <taxon>Lacipirellulaceae</taxon>
        <taxon>Botrimarina</taxon>
    </lineage>
</organism>
<feature type="transmembrane region" description="Helical" evidence="1">
    <location>
        <begin position="213"/>
        <end position="235"/>
    </location>
</feature>
<protein>
    <submittedName>
        <fullName evidence="2">Uncharacterized protein</fullName>
    </submittedName>
</protein>
<dbReference type="EMBL" id="SJPR01000001">
    <property type="protein sequence ID" value="TWU00018.1"/>
    <property type="molecule type" value="Genomic_DNA"/>
</dbReference>
<keyword evidence="1" id="KW-1133">Transmembrane helix</keyword>
<evidence type="ECO:0000313" key="3">
    <source>
        <dbReference type="Proteomes" id="UP000317421"/>
    </source>
</evidence>
<evidence type="ECO:0000256" key="1">
    <source>
        <dbReference type="SAM" id="Phobius"/>
    </source>
</evidence>
<feature type="transmembrane region" description="Helical" evidence="1">
    <location>
        <begin position="119"/>
        <end position="140"/>
    </location>
</feature>
<feature type="transmembrane region" description="Helical" evidence="1">
    <location>
        <begin position="176"/>
        <end position="201"/>
    </location>
</feature>
<evidence type="ECO:0000313" key="2">
    <source>
        <dbReference type="EMBL" id="TWU00018.1"/>
    </source>
</evidence>
<name>A0A5C6AKL2_9BACT</name>
<dbReference type="Proteomes" id="UP000317421">
    <property type="component" value="Unassembled WGS sequence"/>
</dbReference>